<evidence type="ECO:0000256" key="1">
    <source>
        <dbReference type="SAM" id="MobiDB-lite"/>
    </source>
</evidence>
<proteinExistence type="predicted"/>
<evidence type="ECO:0000313" key="4">
    <source>
        <dbReference type="Proteomes" id="UP001183176"/>
    </source>
</evidence>
<dbReference type="RefSeq" id="WP_311424660.1">
    <property type="nucleotide sequence ID" value="NZ_JAVREH010000041.1"/>
</dbReference>
<keyword evidence="2" id="KW-0812">Transmembrane</keyword>
<name>A0ABU2JET8_9ACTN</name>
<gene>
    <name evidence="3" type="ORF">RM423_19215</name>
</gene>
<dbReference type="EMBL" id="JAVREH010000041">
    <property type="protein sequence ID" value="MDT0263515.1"/>
    <property type="molecule type" value="Genomic_DNA"/>
</dbReference>
<accession>A0ABU2JET8</accession>
<reference evidence="4" key="1">
    <citation type="submission" date="2023-07" db="EMBL/GenBank/DDBJ databases">
        <title>30 novel species of actinomycetes from the DSMZ collection.</title>
        <authorList>
            <person name="Nouioui I."/>
        </authorList>
    </citation>
    <scope>NUCLEOTIDE SEQUENCE [LARGE SCALE GENOMIC DNA]</scope>
    <source>
        <strain evidence="4">DSM 44399</strain>
    </source>
</reference>
<protein>
    <submittedName>
        <fullName evidence="3">Uncharacterized protein</fullName>
    </submittedName>
</protein>
<evidence type="ECO:0000313" key="3">
    <source>
        <dbReference type="EMBL" id="MDT0263515.1"/>
    </source>
</evidence>
<feature type="transmembrane region" description="Helical" evidence="2">
    <location>
        <begin position="25"/>
        <end position="44"/>
    </location>
</feature>
<dbReference type="Proteomes" id="UP001183176">
    <property type="component" value="Unassembled WGS sequence"/>
</dbReference>
<keyword evidence="2" id="KW-1133">Transmembrane helix</keyword>
<organism evidence="3 4">
    <name type="scientific">Jatrophihabitans lederbergiae</name>
    <dbReference type="NCBI Taxonomy" id="3075547"/>
    <lineage>
        <taxon>Bacteria</taxon>
        <taxon>Bacillati</taxon>
        <taxon>Actinomycetota</taxon>
        <taxon>Actinomycetes</taxon>
        <taxon>Jatrophihabitantales</taxon>
        <taxon>Jatrophihabitantaceae</taxon>
        <taxon>Jatrophihabitans</taxon>
    </lineage>
</organism>
<keyword evidence="4" id="KW-1185">Reference proteome</keyword>
<evidence type="ECO:0000256" key="2">
    <source>
        <dbReference type="SAM" id="Phobius"/>
    </source>
</evidence>
<keyword evidence="2" id="KW-0472">Membrane</keyword>
<sequence>MTVEHPVSGAGGGVDAHRGRSTARALLGVLLVVALTAGAGVALAEGPAPGRQFVVPAAGRVPVLGDSTPGATALLRPEESRPGIGQTGVRGQTGVPPCGQEPPPAR</sequence>
<comment type="caution">
    <text evidence="3">The sequence shown here is derived from an EMBL/GenBank/DDBJ whole genome shotgun (WGS) entry which is preliminary data.</text>
</comment>
<feature type="region of interest" description="Disordered" evidence="1">
    <location>
        <begin position="73"/>
        <end position="106"/>
    </location>
</feature>